<evidence type="ECO:0000256" key="5">
    <source>
        <dbReference type="ARBA" id="ARBA00022729"/>
    </source>
</evidence>
<feature type="compositionally biased region" description="Polar residues" evidence="12">
    <location>
        <begin position="354"/>
        <end position="371"/>
    </location>
</feature>
<evidence type="ECO:0000256" key="6">
    <source>
        <dbReference type="ARBA" id="ARBA00022741"/>
    </source>
</evidence>
<evidence type="ECO:0000256" key="12">
    <source>
        <dbReference type="SAM" id="MobiDB-lite"/>
    </source>
</evidence>
<evidence type="ECO:0000259" key="14">
    <source>
        <dbReference type="PROSITE" id="PS50125"/>
    </source>
</evidence>
<dbReference type="GeneID" id="108668099"/>
<dbReference type="KEGG" id="hazt:108668099"/>
<dbReference type="SMART" id="SM00044">
    <property type="entry name" value="CYCc"/>
    <property type="match status" value="1"/>
</dbReference>
<dbReference type="GO" id="GO:0007168">
    <property type="term" value="P:receptor guanylyl cyclase signaling pathway"/>
    <property type="evidence" value="ECO:0007669"/>
    <property type="project" value="TreeGrafter"/>
</dbReference>
<dbReference type="GO" id="GO:0001653">
    <property type="term" value="F:peptide receptor activity"/>
    <property type="evidence" value="ECO:0007669"/>
    <property type="project" value="TreeGrafter"/>
</dbReference>
<feature type="domain" description="Guanylate cyclase" evidence="14">
    <location>
        <begin position="185"/>
        <end position="231"/>
    </location>
</feature>
<comment type="catalytic activity">
    <reaction evidence="1">
        <text>GTP = 3',5'-cyclic GMP + diphosphate</text>
        <dbReference type="Rhea" id="RHEA:13665"/>
        <dbReference type="ChEBI" id="CHEBI:33019"/>
        <dbReference type="ChEBI" id="CHEBI:37565"/>
        <dbReference type="ChEBI" id="CHEBI:57746"/>
        <dbReference type="EC" id="4.6.1.2"/>
    </reaction>
</comment>
<keyword evidence="4" id="KW-0812">Transmembrane</keyword>
<sequence>MVQLNVKATDLLWKAPELLRNEALLIKGTPYGDVYAFGIIMQEVLLRGEPYCMLQLSHQEILSRLRDPPPMIRPSVRQNVAPPDAINVMKQCWAEIPEMRPDFNEIHETFKKLNMGRRQNIVDTMFQMLEKYSSNLEDLIKERTEQLDVEKKKTEQLLNRMLPSSVADQLKLGMQVAPEEFDEVTIYFSDIVGFTTISAYSTPFEVVDLLNDLYTSFDATIDHYNVYKVTSTTTTSIRLLKPLQRLQGAAWRIHISEQTAFKLRESGDYHLEYRGRTQIKGKGLLPTYWLLGKDDFKKELPKPPDIGHDHGLDEELIKQGRQHYTTRRDSVVEAMSAAKFLSQAAAQAGVSGISLSRGNSFNRPLSRNSGRYQELPTICDSESPVSRRQKSKLSPLQQSPDSDSPGVGRTNSKKKSSLQVPTEEQVSATKSSKPPDEASKALSPDIRRERVLLPCETAKISSASDTSRESQQKPTVDQMTSAKIEQLPSVRQKLIPPTTRSKNNVHNENEQITNDARILEQGFKVKSKEYRVRTKHQSTNIPVEPITSRHHKTSSSSDMSRKSNDKKSIVGSVKVCKPGSGCRGRMAQTILPHSVPTFEGMLACAPNLYGDPYVTSLLPHPYHISPHVKTLPKSKERTNVYSRMQGQSLGGTTYLPYNTIPRPSRYASHLPQVISHPVFATQVSAIPPKRNMPFTIVHAPKLVSQDSKSQNIVKRSTSKPLETCNKTKSRTNPDFPPDIRTLTESTML</sequence>
<name>A0A8B7NAW6_HYAAZ</name>
<keyword evidence="6" id="KW-0547">Nucleotide-binding</keyword>
<feature type="compositionally biased region" description="Basic and acidic residues" evidence="12">
    <location>
        <begin position="433"/>
        <end position="451"/>
    </location>
</feature>
<dbReference type="GO" id="GO:0005524">
    <property type="term" value="F:ATP binding"/>
    <property type="evidence" value="ECO:0007669"/>
    <property type="project" value="InterPro"/>
</dbReference>
<dbReference type="InterPro" id="IPR011645">
    <property type="entry name" value="HNOB_dom_associated"/>
</dbReference>
<protein>
    <recommendedName>
        <fullName evidence="3">guanylate cyclase</fullName>
        <ecNumber evidence="3">4.6.1.2</ecNumber>
    </recommendedName>
</protein>
<dbReference type="InterPro" id="IPR050401">
    <property type="entry name" value="Cyclic_nucleotide_synthase"/>
</dbReference>
<reference evidence="16" key="1">
    <citation type="submission" date="2025-08" db="UniProtKB">
        <authorList>
            <consortium name="RefSeq"/>
        </authorList>
    </citation>
    <scope>IDENTIFICATION</scope>
    <source>
        <tissue evidence="16">Whole organism</tissue>
    </source>
</reference>
<dbReference type="EC" id="4.6.1.2" evidence="3"/>
<dbReference type="Gene3D" id="1.10.510.10">
    <property type="entry name" value="Transferase(Phosphotransferase) domain 1"/>
    <property type="match status" value="1"/>
</dbReference>
<dbReference type="AlphaFoldDB" id="A0A8B7NAW6"/>
<dbReference type="GO" id="GO:0004016">
    <property type="term" value="F:adenylate cyclase activity"/>
    <property type="evidence" value="ECO:0007669"/>
    <property type="project" value="TreeGrafter"/>
</dbReference>
<dbReference type="Pfam" id="PF07701">
    <property type="entry name" value="HNOBA"/>
    <property type="match status" value="1"/>
</dbReference>
<evidence type="ECO:0000256" key="4">
    <source>
        <dbReference type="ARBA" id="ARBA00022692"/>
    </source>
</evidence>
<proteinExistence type="predicted"/>
<feature type="compositionally biased region" description="Polar residues" evidence="12">
    <location>
        <begin position="417"/>
        <end position="432"/>
    </location>
</feature>
<keyword evidence="9" id="KW-0325">Glycoprotein</keyword>
<dbReference type="Pfam" id="PF00211">
    <property type="entry name" value="Guanylate_cyc"/>
    <property type="match status" value="1"/>
</dbReference>
<gene>
    <name evidence="16" type="primary">LOC108668099</name>
</gene>
<dbReference type="Gene3D" id="3.30.70.1230">
    <property type="entry name" value="Nucleotide cyclase"/>
    <property type="match status" value="2"/>
</dbReference>
<feature type="region of interest" description="Disordered" evidence="12">
    <location>
        <begin position="354"/>
        <end position="480"/>
    </location>
</feature>
<feature type="region of interest" description="Disordered" evidence="12">
    <location>
        <begin position="546"/>
        <end position="568"/>
    </location>
</feature>
<dbReference type="Gene3D" id="6.10.250.780">
    <property type="match status" value="1"/>
</dbReference>
<feature type="compositionally biased region" description="Basic and acidic residues" evidence="12">
    <location>
        <begin position="559"/>
        <end position="568"/>
    </location>
</feature>
<evidence type="ECO:0000256" key="1">
    <source>
        <dbReference type="ARBA" id="ARBA00001436"/>
    </source>
</evidence>
<dbReference type="Proteomes" id="UP000694843">
    <property type="component" value="Unplaced"/>
</dbReference>
<keyword evidence="11" id="KW-0141">cGMP biosynthesis</keyword>
<dbReference type="PANTHER" id="PTHR11920">
    <property type="entry name" value="GUANYLYL CYCLASE"/>
    <property type="match status" value="1"/>
</dbReference>
<feature type="compositionally biased region" description="Low complexity" evidence="12">
    <location>
        <begin position="393"/>
        <end position="405"/>
    </location>
</feature>
<feature type="domain" description="Protein kinase" evidence="13">
    <location>
        <begin position="1"/>
        <end position="110"/>
    </location>
</feature>
<dbReference type="PANTHER" id="PTHR11920:SF462">
    <property type="entry name" value="GUANYLATE CYCLASE"/>
    <property type="match status" value="1"/>
</dbReference>
<dbReference type="InterPro" id="IPR011009">
    <property type="entry name" value="Kinase-like_dom_sf"/>
</dbReference>
<dbReference type="CDD" id="cd07302">
    <property type="entry name" value="CHD"/>
    <property type="match status" value="1"/>
</dbReference>
<feature type="region of interest" description="Disordered" evidence="12">
    <location>
        <begin position="722"/>
        <end position="748"/>
    </location>
</feature>
<evidence type="ECO:0000256" key="9">
    <source>
        <dbReference type="ARBA" id="ARBA00023180"/>
    </source>
</evidence>
<evidence type="ECO:0000256" key="3">
    <source>
        <dbReference type="ARBA" id="ARBA00012202"/>
    </source>
</evidence>
<evidence type="ECO:0000256" key="2">
    <source>
        <dbReference type="ARBA" id="ARBA00004479"/>
    </source>
</evidence>
<dbReference type="GO" id="GO:0035556">
    <property type="term" value="P:intracellular signal transduction"/>
    <property type="evidence" value="ECO:0007669"/>
    <property type="project" value="InterPro"/>
</dbReference>
<comment type="subcellular location">
    <subcellularLocation>
        <location evidence="2">Membrane</location>
        <topology evidence="2">Single-pass type I membrane protein</topology>
    </subcellularLocation>
</comment>
<evidence type="ECO:0000256" key="10">
    <source>
        <dbReference type="ARBA" id="ARBA00023239"/>
    </source>
</evidence>
<keyword evidence="7" id="KW-1133">Transmembrane helix</keyword>
<dbReference type="InterPro" id="IPR029787">
    <property type="entry name" value="Nucleotide_cyclase"/>
</dbReference>
<accession>A0A8B7NAW6</accession>
<dbReference type="InterPro" id="IPR001245">
    <property type="entry name" value="Ser-Thr/Tyr_kinase_cat_dom"/>
</dbReference>
<dbReference type="GO" id="GO:0004672">
    <property type="term" value="F:protein kinase activity"/>
    <property type="evidence" value="ECO:0007669"/>
    <property type="project" value="InterPro"/>
</dbReference>
<dbReference type="OrthoDB" id="1890790at2759"/>
<dbReference type="PROSITE" id="PS50011">
    <property type="entry name" value="PROTEIN_KINASE_DOM"/>
    <property type="match status" value="1"/>
</dbReference>
<dbReference type="InterPro" id="IPR000719">
    <property type="entry name" value="Prot_kinase_dom"/>
</dbReference>
<keyword evidence="10" id="KW-0456">Lyase</keyword>
<evidence type="ECO:0000256" key="11">
    <source>
        <dbReference type="ARBA" id="ARBA00023293"/>
    </source>
</evidence>
<dbReference type="SUPFAM" id="SSF55073">
    <property type="entry name" value="Nucleotide cyclase"/>
    <property type="match status" value="1"/>
</dbReference>
<keyword evidence="8" id="KW-0472">Membrane</keyword>
<keyword evidence="5" id="KW-0732">Signal</keyword>
<evidence type="ECO:0000313" key="15">
    <source>
        <dbReference type="Proteomes" id="UP000694843"/>
    </source>
</evidence>
<dbReference type="GO" id="GO:0004383">
    <property type="term" value="F:guanylate cyclase activity"/>
    <property type="evidence" value="ECO:0007669"/>
    <property type="project" value="UniProtKB-EC"/>
</dbReference>
<feature type="compositionally biased region" description="Polar residues" evidence="12">
    <location>
        <begin position="722"/>
        <end position="732"/>
    </location>
</feature>
<evidence type="ECO:0000256" key="7">
    <source>
        <dbReference type="ARBA" id="ARBA00022989"/>
    </source>
</evidence>
<dbReference type="InterPro" id="IPR001054">
    <property type="entry name" value="A/G_cyclase"/>
</dbReference>
<dbReference type="SUPFAM" id="SSF56112">
    <property type="entry name" value="Protein kinase-like (PK-like)"/>
    <property type="match status" value="1"/>
</dbReference>
<dbReference type="RefSeq" id="XP_018010733.1">
    <property type="nucleotide sequence ID" value="XM_018155244.2"/>
</dbReference>
<evidence type="ECO:0000259" key="13">
    <source>
        <dbReference type="PROSITE" id="PS50011"/>
    </source>
</evidence>
<evidence type="ECO:0000313" key="16">
    <source>
        <dbReference type="RefSeq" id="XP_018010733.1"/>
    </source>
</evidence>
<organism evidence="15 16">
    <name type="scientific">Hyalella azteca</name>
    <name type="common">Amphipod</name>
    <dbReference type="NCBI Taxonomy" id="294128"/>
    <lineage>
        <taxon>Eukaryota</taxon>
        <taxon>Metazoa</taxon>
        <taxon>Ecdysozoa</taxon>
        <taxon>Arthropoda</taxon>
        <taxon>Crustacea</taxon>
        <taxon>Multicrustacea</taxon>
        <taxon>Malacostraca</taxon>
        <taxon>Eumalacostraca</taxon>
        <taxon>Peracarida</taxon>
        <taxon>Amphipoda</taxon>
        <taxon>Senticaudata</taxon>
        <taxon>Talitrida</taxon>
        <taxon>Talitroidea</taxon>
        <taxon>Hyalellidae</taxon>
        <taxon>Hyalella</taxon>
    </lineage>
</organism>
<evidence type="ECO:0000256" key="8">
    <source>
        <dbReference type="ARBA" id="ARBA00023136"/>
    </source>
</evidence>
<dbReference type="PROSITE" id="PS50125">
    <property type="entry name" value="GUANYLATE_CYCLASE_2"/>
    <property type="match status" value="1"/>
</dbReference>
<dbReference type="GO" id="GO:0005886">
    <property type="term" value="C:plasma membrane"/>
    <property type="evidence" value="ECO:0007669"/>
    <property type="project" value="TreeGrafter"/>
</dbReference>
<dbReference type="Pfam" id="PF07714">
    <property type="entry name" value="PK_Tyr_Ser-Thr"/>
    <property type="match status" value="1"/>
</dbReference>
<keyword evidence="15" id="KW-1185">Reference proteome</keyword>